<dbReference type="Pfam" id="PF03552">
    <property type="entry name" value="Cellulose_synt"/>
    <property type="match status" value="1"/>
</dbReference>
<proteinExistence type="inferred from homology"/>
<evidence type="ECO:0000259" key="17">
    <source>
        <dbReference type="Pfam" id="PF00535"/>
    </source>
</evidence>
<dbReference type="NCBIfam" id="TIGR03030">
    <property type="entry name" value="CelA"/>
    <property type="match status" value="1"/>
</dbReference>
<protein>
    <recommendedName>
        <fullName evidence="5 16">Cellulose synthase catalytic subunit [UDP-forming]</fullName>
        <ecNumber evidence="4 16">2.4.1.12</ecNumber>
    </recommendedName>
</protein>
<evidence type="ECO:0000256" key="16">
    <source>
        <dbReference type="RuleBase" id="RU365020"/>
    </source>
</evidence>
<feature type="transmembrane region" description="Helical" evidence="16">
    <location>
        <begin position="203"/>
        <end position="222"/>
    </location>
</feature>
<keyword evidence="9 16" id="KW-0328">Glycosyltransferase</keyword>
<keyword evidence="11 16" id="KW-0812">Transmembrane</keyword>
<comment type="cofactor">
    <cofactor evidence="16">
        <name>Mg(2+)</name>
        <dbReference type="ChEBI" id="CHEBI:18420"/>
    </cofactor>
</comment>
<dbReference type="GO" id="GO:0030244">
    <property type="term" value="P:cellulose biosynthetic process"/>
    <property type="evidence" value="ECO:0007669"/>
    <property type="project" value="UniProtKB-KW"/>
</dbReference>
<keyword evidence="10 16" id="KW-0808">Transferase</keyword>
<dbReference type="UniPathway" id="UPA00694"/>
<evidence type="ECO:0000256" key="9">
    <source>
        <dbReference type="ARBA" id="ARBA00022676"/>
    </source>
</evidence>
<feature type="domain" description="Glycosyltransferase 2-like" evidence="17">
    <location>
        <begin position="310"/>
        <end position="478"/>
    </location>
</feature>
<keyword evidence="12 16" id="KW-0135">Cellulose biosynthesis</keyword>
<dbReference type="EC" id="2.4.1.12" evidence="4 16"/>
<keyword evidence="7 16" id="KW-0997">Cell inner membrane</keyword>
<reference evidence="19 20" key="1">
    <citation type="submission" date="2020-08" db="EMBL/GenBank/DDBJ databases">
        <title>Genomic Encyclopedia of Type Strains, Phase III (KMG-III): the genomes of soil and plant-associated and newly described type strains.</title>
        <authorList>
            <person name="Whitman W."/>
        </authorList>
    </citation>
    <scope>NUCLEOTIDE SEQUENCE [LARGE SCALE GENOMIC DNA]</scope>
    <source>
        <strain evidence="19 20">CECT 8654</strain>
    </source>
</reference>
<dbReference type="InterPro" id="IPR001173">
    <property type="entry name" value="Glyco_trans_2-like"/>
</dbReference>
<evidence type="ECO:0000256" key="3">
    <source>
        <dbReference type="ARBA" id="ARBA00006739"/>
    </source>
</evidence>
<keyword evidence="8 16" id="KW-0973">c-di-GMP</keyword>
<comment type="subcellular location">
    <subcellularLocation>
        <location evidence="1">Cell inner membrane</location>
        <topology evidence="1">Multi-pass membrane protein</topology>
    </subcellularLocation>
</comment>
<feature type="transmembrane region" description="Helical" evidence="16">
    <location>
        <begin position="229"/>
        <end position="248"/>
    </location>
</feature>
<evidence type="ECO:0000256" key="13">
    <source>
        <dbReference type="ARBA" id="ARBA00022989"/>
    </source>
</evidence>
<dbReference type="PRINTS" id="PR01439">
    <property type="entry name" value="CELLSNTHASEA"/>
</dbReference>
<dbReference type="InterPro" id="IPR003919">
    <property type="entry name" value="Cell_synth_A"/>
</dbReference>
<comment type="function">
    <text evidence="16">Catalytic subunit of cellulose synthase. It polymerizes uridine 5'-diphosphate glucose to cellulose.</text>
</comment>
<feature type="transmembrane region" description="Helical" evidence="16">
    <location>
        <begin position="585"/>
        <end position="608"/>
    </location>
</feature>
<dbReference type="InterPro" id="IPR009875">
    <property type="entry name" value="PilZ_domain"/>
</dbReference>
<evidence type="ECO:0000259" key="18">
    <source>
        <dbReference type="Pfam" id="PF07238"/>
    </source>
</evidence>
<dbReference type="AlphaFoldDB" id="A0A7W4Z6J1"/>
<dbReference type="NCBIfam" id="NF008558">
    <property type="entry name" value="PRK11498.1"/>
    <property type="match status" value="1"/>
</dbReference>
<dbReference type="InterPro" id="IPR050321">
    <property type="entry name" value="Glycosyltr_2/OpgH_subfam"/>
</dbReference>
<evidence type="ECO:0000256" key="8">
    <source>
        <dbReference type="ARBA" id="ARBA00022636"/>
    </source>
</evidence>
<dbReference type="GO" id="GO:0016760">
    <property type="term" value="F:cellulose synthase (UDP-forming) activity"/>
    <property type="evidence" value="ECO:0007669"/>
    <property type="project" value="UniProtKB-EC"/>
</dbReference>
<feature type="transmembrane region" description="Helical" evidence="16">
    <location>
        <begin position="559"/>
        <end position="579"/>
    </location>
</feature>
<organism evidence="19 20">
    <name type="scientific">Litorivivens lipolytica</name>
    <dbReference type="NCBI Taxonomy" id="1524264"/>
    <lineage>
        <taxon>Bacteria</taxon>
        <taxon>Pseudomonadati</taxon>
        <taxon>Pseudomonadota</taxon>
        <taxon>Gammaproteobacteria</taxon>
        <taxon>Litorivivens</taxon>
    </lineage>
</organism>
<dbReference type="PANTHER" id="PTHR43867:SF2">
    <property type="entry name" value="CELLULOSE SYNTHASE CATALYTIC SUBUNIT A [UDP-FORMING]"/>
    <property type="match status" value="1"/>
</dbReference>
<evidence type="ECO:0000256" key="6">
    <source>
        <dbReference type="ARBA" id="ARBA00022475"/>
    </source>
</evidence>
<dbReference type="Gene3D" id="3.90.550.10">
    <property type="entry name" value="Spore Coat Polysaccharide Biosynthesis Protein SpsA, Chain A"/>
    <property type="match status" value="1"/>
</dbReference>
<dbReference type="GO" id="GO:0005886">
    <property type="term" value="C:plasma membrane"/>
    <property type="evidence" value="ECO:0007669"/>
    <property type="project" value="UniProtKB-SubCell"/>
</dbReference>
<evidence type="ECO:0000256" key="1">
    <source>
        <dbReference type="ARBA" id="ARBA00004429"/>
    </source>
</evidence>
<comment type="catalytic activity">
    <reaction evidence="15 16">
        <text>[(1-&gt;4)-beta-D-glucosyl](n) + UDP-alpha-D-glucose = [(1-&gt;4)-beta-D-glucosyl](n+1) + UDP + H(+)</text>
        <dbReference type="Rhea" id="RHEA:19929"/>
        <dbReference type="Rhea" id="RHEA-COMP:10033"/>
        <dbReference type="Rhea" id="RHEA-COMP:10034"/>
        <dbReference type="ChEBI" id="CHEBI:15378"/>
        <dbReference type="ChEBI" id="CHEBI:18246"/>
        <dbReference type="ChEBI" id="CHEBI:58223"/>
        <dbReference type="ChEBI" id="CHEBI:58885"/>
        <dbReference type="EC" id="2.4.1.12"/>
    </reaction>
</comment>
<dbReference type="Gene3D" id="2.40.10.220">
    <property type="entry name" value="predicted glycosyltransferase like domains"/>
    <property type="match status" value="1"/>
</dbReference>
<dbReference type="Pfam" id="PF07238">
    <property type="entry name" value="PilZ"/>
    <property type="match status" value="1"/>
</dbReference>
<evidence type="ECO:0000256" key="5">
    <source>
        <dbReference type="ARBA" id="ARBA00018714"/>
    </source>
</evidence>
<evidence type="ECO:0000256" key="11">
    <source>
        <dbReference type="ARBA" id="ARBA00022692"/>
    </source>
</evidence>
<dbReference type="InterPro" id="IPR005150">
    <property type="entry name" value="Cellulose_synth"/>
</dbReference>
<comment type="caution">
    <text evidence="19">The sequence shown here is derived from an EMBL/GenBank/DDBJ whole genome shotgun (WGS) entry which is preliminary data.</text>
</comment>
<evidence type="ECO:0000256" key="14">
    <source>
        <dbReference type="ARBA" id="ARBA00023136"/>
    </source>
</evidence>
<dbReference type="GO" id="GO:0006011">
    <property type="term" value="P:UDP-alpha-D-glucose metabolic process"/>
    <property type="evidence" value="ECO:0007669"/>
    <property type="project" value="InterPro"/>
</dbReference>
<keyword evidence="20" id="KW-1185">Reference proteome</keyword>
<evidence type="ECO:0000256" key="7">
    <source>
        <dbReference type="ARBA" id="ARBA00022519"/>
    </source>
</evidence>
<keyword evidence="14 16" id="KW-0472">Membrane</keyword>
<dbReference type="Proteomes" id="UP000537130">
    <property type="component" value="Unassembled WGS sequence"/>
</dbReference>
<evidence type="ECO:0000256" key="12">
    <source>
        <dbReference type="ARBA" id="ARBA00022916"/>
    </source>
</evidence>
<evidence type="ECO:0000313" key="20">
    <source>
        <dbReference type="Proteomes" id="UP000537130"/>
    </source>
</evidence>
<sequence length="893" mass="102014">MSSADRLTVRRSELSVLRWLFKPETKRMFEERYAAYRSPRGYSRIGRVLVGTWLYFSYCFLKPEILGVPSWRLMKVMFPHVDLSRPRLGDLLRMPVQFLWLLLFKQVTTTGPSRRRIRRIRQFYRLADLRSRKLLFRMVALTRLTMRKFRRLVGGSDHRADLYDQPHTDEAKSFKAKGLVGLPLVLVLVVVTFLAFICVTVPFSLTAQASFVIALVVTALIVRQVPGRYPALLLMVLSLIVSFRYIWWRVSSTLNFDDTLGLILGIILMLAEAYAWLVLLLGYFQTMWPLRRAPEKLPEDTAEWPTIDLMIPTYNEDLDVVRATVYACLGLDWPREKLRIHILDDGKRDSFRDFAAGVGVNYIRRPTNEHAKAGNVNHALKLTDAEYVAIFDCDHIPTRAFFQVAMGWFLKDPKLALVQTPHHFYSPDAFERNLGNFRKIPNEGSLFYGITQDGNDLWNASFFCGSCAVMRRDALEEVGGIAVETVTEDAHTSLRLHRKGYNSAYLRAPVSAGLATETLSAHVGQRIRWARGMAQIMRLDNPLSGPGLNWRQRLCYFNAMLHFLAGIPRLIFLVAPLAFLLLHTYIIYAPAALLLLYVIPHMVLASVVNSTTQGKYRYSFWGEVYEIVLAWYVARPTTVALFAPHKGKFNVTAKGGKVENFYYDWVISKPYVFLVLLNVAGIIWGVFRIGYGPQEEIAAVLVNMAWVLYNLILLCAAVAVAGEMRQVRSAPRVDVRMPTSIKLPNGRSYQATLRDFSMGGLRVDMDDATVVGNYSHVEIVLQRANRTFSFPTRIVFSNNQMLGLRLEPMTRQQKIDYVQCTFARADHWVRWQRDYQVDRPGVSFGQVFMAAMRGLKISLEHGPRPLPWIVHGVSFILNSLKSFAPVRVEAKAL</sequence>
<evidence type="ECO:0000256" key="4">
    <source>
        <dbReference type="ARBA" id="ARBA00012539"/>
    </source>
</evidence>
<feature type="domain" description="PilZ" evidence="18">
    <location>
        <begin position="726"/>
        <end position="822"/>
    </location>
</feature>
<accession>A0A7W4Z6J1</accession>
<evidence type="ECO:0000256" key="10">
    <source>
        <dbReference type="ARBA" id="ARBA00022679"/>
    </source>
</evidence>
<evidence type="ECO:0000256" key="15">
    <source>
        <dbReference type="ARBA" id="ARBA00048682"/>
    </source>
</evidence>
<evidence type="ECO:0000313" key="19">
    <source>
        <dbReference type="EMBL" id="MBB3046966.1"/>
    </source>
</evidence>
<feature type="transmembrane region" description="Helical" evidence="16">
    <location>
        <begin position="260"/>
        <end position="284"/>
    </location>
</feature>
<dbReference type="RefSeq" id="WP_183409619.1">
    <property type="nucleotide sequence ID" value="NZ_JACHWY010000001.1"/>
</dbReference>
<dbReference type="Pfam" id="PF00535">
    <property type="entry name" value="Glycos_transf_2"/>
    <property type="match status" value="1"/>
</dbReference>
<keyword evidence="13 16" id="KW-1133">Transmembrane helix</keyword>
<dbReference type="EMBL" id="JACHWY010000001">
    <property type="protein sequence ID" value="MBB3046966.1"/>
    <property type="molecule type" value="Genomic_DNA"/>
</dbReference>
<dbReference type="PANTHER" id="PTHR43867">
    <property type="entry name" value="CELLULOSE SYNTHASE CATALYTIC SUBUNIT A [UDP-FORMING]"/>
    <property type="match status" value="1"/>
</dbReference>
<comment type="pathway">
    <text evidence="2 16">Glycan metabolism; bacterial cellulose biosynthesis.</text>
</comment>
<name>A0A7W4Z6J1_9GAMM</name>
<dbReference type="FunFam" id="3.90.550.10:FF:000061">
    <property type="entry name" value="Cellulose synthase catalytic subunit [UDP-forming]"/>
    <property type="match status" value="1"/>
</dbReference>
<evidence type="ECO:0000256" key="2">
    <source>
        <dbReference type="ARBA" id="ARBA00005186"/>
    </source>
</evidence>
<dbReference type="GO" id="GO:0035438">
    <property type="term" value="F:cyclic-di-GMP binding"/>
    <property type="evidence" value="ECO:0007669"/>
    <property type="project" value="InterPro"/>
</dbReference>
<comment type="similarity">
    <text evidence="3">Belongs to the glycosyltransferase 2 family.</text>
</comment>
<feature type="transmembrane region" description="Helical" evidence="16">
    <location>
        <begin position="697"/>
        <end position="722"/>
    </location>
</feature>
<keyword evidence="6 16" id="KW-1003">Cell membrane</keyword>
<gene>
    <name evidence="19" type="ORF">FHR99_001202</name>
</gene>
<dbReference type="SUPFAM" id="SSF53448">
    <property type="entry name" value="Nucleotide-diphospho-sugar transferases"/>
    <property type="match status" value="1"/>
</dbReference>
<feature type="transmembrane region" description="Helical" evidence="16">
    <location>
        <begin position="671"/>
        <end position="691"/>
    </location>
</feature>
<dbReference type="InterPro" id="IPR029044">
    <property type="entry name" value="Nucleotide-diphossugar_trans"/>
</dbReference>
<feature type="transmembrane region" description="Helical" evidence="16">
    <location>
        <begin position="179"/>
        <end position="197"/>
    </location>
</feature>
<dbReference type="CDD" id="cd06421">
    <property type="entry name" value="CESA_CelA_like"/>
    <property type="match status" value="1"/>
</dbReference>
<dbReference type="SUPFAM" id="SSF141371">
    <property type="entry name" value="PilZ domain-like"/>
    <property type="match status" value="1"/>
</dbReference>